<dbReference type="OrthoDB" id="8872210at2"/>
<dbReference type="RefSeq" id="WP_127063388.1">
    <property type="nucleotide sequence ID" value="NZ_RZHF01000028.1"/>
</dbReference>
<dbReference type="InterPro" id="IPR036928">
    <property type="entry name" value="AS_sf"/>
</dbReference>
<evidence type="ECO:0000313" key="3">
    <source>
        <dbReference type="EMBL" id="RUR28107.1"/>
    </source>
</evidence>
<dbReference type="PANTHER" id="PTHR11895">
    <property type="entry name" value="TRANSAMIDASE"/>
    <property type="match status" value="1"/>
</dbReference>
<dbReference type="SUPFAM" id="SSF75304">
    <property type="entry name" value="Amidase signature (AS) enzymes"/>
    <property type="match status" value="1"/>
</dbReference>
<dbReference type="InterPro" id="IPR000120">
    <property type="entry name" value="Amidase"/>
</dbReference>
<dbReference type="GO" id="GO:0003824">
    <property type="term" value="F:catalytic activity"/>
    <property type="evidence" value="ECO:0007669"/>
    <property type="project" value="InterPro"/>
</dbReference>
<evidence type="ECO:0000313" key="4">
    <source>
        <dbReference type="Proteomes" id="UP000287023"/>
    </source>
</evidence>
<accession>A0A3S0YEA5</accession>
<sequence length="505" mass="53992">MQLHEYQQYDATGLAALMRRREVSREDVLEAAFNAIETLNPILHAVVRTRFEKARKESQRVADDALFGGVPTLSKDLLMGLAGEPLAFGSAALLQWCPKEDALLVQRARAAGLVVVGQTATPELGLMGITEPKAFSHPMNPWRAGYSPGGSSGGAAVAVASGIVPLALAGDGGGSIRIPASYCGLFGFKPTRGRVPLAPGHGEVWQGAVIEHAVTRSVRDSAALLEQVNGMAPSGPYPVSRETGYMAAIALPPKRLRIAVSLGEPLSHSLGTRLNPEVKAAVDKAAVALMEMGHEVEWCDPPVDGEALANSYLTLYLGHSAADLRWISQQTGVPVRRLAVEPSTRAIGRLGDKLLAQDYELAKRYWHMAAEQMSRFHQRFDALVMPVTADTAPKIGELYPSATRERLMSVLAIPGVSALALKAGLLKRLAVDALSRTPFTQLANLTGQPAMSVPLHVAANGLPVGVQIVGRFGEDKQLLQLAAALEQQDVWQHQLPLQAFRPQAG</sequence>
<reference evidence="3 4" key="1">
    <citation type="submission" date="2018-12" db="EMBL/GenBank/DDBJ databases">
        <title>three novel Halomonas strain isolated from plants.</title>
        <authorList>
            <person name="Sun C."/>
        </authorList>
    </citation>
    <scope>NUCLEOTIDE SEQUENCE [LARGE SCALE GENOMIC DNA]</scope>
    <source>
        <strain evidence="3 4">JCM 18142</strain>
    </source>
</reference>
<evidence type="ECO:0000259" key="2">
    <source>
        <dbReference type="Pfam" id="PF01425"/>
    </source>
</evidence>
<feature type="domain" description="Amidase" evidence="2">
    <location>
        <begin position="27"/>
        <end position="411"/>
    </location>
</feature>
<comment type="similarity">
    <text evidence="1">Belongs to the amidase family.</text>
</comment>
<comment type="caution">
    <text evidence="3">The sequence shown here is derived from an EMBL/GenBank/DDBJ whole genome shotgun (WGS) entry which is preliminary data.</text>
</comment>
<dbReference type="Pfam" id="PF01425">
    <property type="entry name" value="Amidase"/>
    <property type="match status" value="1"/>
</dbReference>
<evidence type="ECO:0000256" key="1">
    <source>
        <dbReference type="ARBA" id="ARBA00009199"/>
    </source>
</evidence>
<dbReference type="PROSITE" id="PS00571">
    <property type="entry name" value="AMIDASES"/>
    <property type="match status" value="1"/>
</dbReference>
<dbReference type="PANTHER" id="PTHR11895:SF7">
    <property type="entry name" value="GLUTAMYL-TRNA(GLN) AMIDOTRANSFERASE SUBUNIT A, MITOCHONDRIAL"/>
    <property type="match status" value="1"/>
</dbReference>
<proteinExistence type="inferred from homology"/>
<protein>
    <submittedName>
        <fullName evidence="3">Amidase</fullName>
    </submittedName>
</protein>
<organism evidence="3 4">
    <name type="scientific">Vreelandella nanhaiensis</name>
    <dbReference type="NCBI Taxonomy" id="1258546"/>
    <lineage>
        <taxon>Bacteria</taxon>
        <taxon>Pseudomonadati</taxon>
        <taxon>Pseudomonadota</taxon>
        <taxon>Gammaproteobacteria</taxon>
        <taxon>Oceanospirillales</taxon>
        <taxon>Halomonadaceae</taxon>
        <taxon>Vreelandella</taxon>
    </lineage>
</organism>
<dbReference type="AlphaFoldDB" id="A0A3S0YEA5"/>
<dbReference type="InterPro" id="IPR020556">
    <property type="entry name" value="Amidase_CS"/>
</dbReference>
<dbReference type="Gene3D" id="3.90.1300.10">
    <property type="entry name" value="Amidase signature (AS) domain"/>
    <property type="match status" value="1"/>
</dbReference>
<dbReference type="Proteomes" id="UP000287023">
    <property type="component" value="Unassembled WGS sequence"/>
</dbReference>
<dbReference type="InterPro" id="IPR023631">
    <property type="entry name" value="Amidase_dom"/>
</dbReference>
<keyword evidence="4" id="KW-1185">Reference proteome</keyword>
<name>A0A3S0YEA5_9GAMM</name>
<gene>
    <name evidence="3" type="ORF">ELY38_17170</name>
</gene>
<dbReference type="EMBL" id="RZHF01000028">
    <property type="protein sequence ID" value="RUR28107.1"/>
    <property type="molecule type" value="Genomic_DNA"/>
</dbReference>